<comment type="function">
    <text evidence="5">Required for morphogenesis and for the elongation of the flagellar filament by facilitating polymerization of the flagellin monomers at the tip of growing filament. Forms a capping structure, which prevents flagellin subunits (transported through the central channel of the flagellum) from leaking out without polymerization at the distal end.</text>
</comment>
<evidence type="ECO:0000256" key="4">
    <source>
        <dbReference type="ARBA" id="ARBA00023143"/>
    </source>
</evidence>
<keyword evidence="8" id="KW-0282">Flagellum</keyword>
<dbReference type="GO" id="GO:0007155">
    <property type="term" value="P:cell adhesion"/>
    <property type="evidence" value="ECO:0007669"/>
    <property type="project" value="InterPro"/>
</dbReference>
<feature type="domain" description="Flagellar hook-associated protein 2 N-terminal" evidence="6">
    <location>
        <begin position="2"/>
        <end position="100"/>
    </location>
</feature>
<dbReference type="InParanoid" id="A0A0Q2SE82"/>
<accession>A0A0Q2SE82</accession>
<dbReference type="GO" id="GO:0005576">
    <property type="term" value="C:extracellular region"/>
    <property type="evidence" value="ECO:0007669"/>
    <property type="project" value="UniProtKB-SubCell"/>
</dbReference>
<dbReference type="GO" id="GO:0009424">
    <property type="term" value="C:bacterial-type flagellum hook"/>
    <property type="evidence" value="ECO:0007669"/>
    <property type="project" value="UniProtKB-UniRule"/>
</dbReference>
<evidence type="ECO:0000256" key="5">
    <source>
        <dbReference type="RuleBase" id="RU362066"/>
    </source>
</evidence>
<comment type="subcellular location">
    <subcellularLocation>
        <location evidence="5">Secreted</location>
    </subcellularLocation>
    <subcellularLocation>
        <location evidence="5">Bacterial flagellum</location>
    </subcellularLocation>
</comment>
<evidence type="ECO:0000256" key="3">
    <source>
        <dbReference type="ARBA" id="ARBA00023054"/>
    </source>
</evidence>
<dbReference type="Proteomes" id="UP000051221">
    <property type="component" value="Unassembled WGS sequence"/>
</dbReference>
<comment type="subunit">
    <text evidence="2 5">Homopentamer.</text>
</comment>
<name>A0A0Q2SE82_VIBFU</name>
<dbReference type="InterPro" id="IPR003481">
    <property type="entry name" value="FliD_N"/>
</dbReference>
<evidence type="ECO:0000313" key="9">
    <source>
        <dbReference type="Proteomes" id="UP000051221"/>
    </source>
</evidence>
<dbReference type="GO" id="GO:0071973">
    <property type="term" value="P:bacterial-type flagellum-dependent cell motility"/>
    <property type="evidence" value="ECO:0007669"/>
    <property type="project" value="TreeGrafter"/>
</dbReference>
<dbReference type="RefSeq" id="WP_055466062.1">
    <property type="nucleotide sequence ID" value="NZ_LKHS01000009.1"/>
</dbReference>
<dbReference type="Pfam" id="PF02465">
    <property type="entry name" value="FliD_N"/>
    <property type="match status" value="1"/>
</dbReference>
<dbReference type="GO" id="GO:0009421">
    <property type="term" value="C:bacterial-type flagellum filament cap"/>
    <property type="evidence" value="ECO:0007669"/>
    <property type="project" value="InterPro"/>
</dbReference>
<comment type="caution">
    <text evidence="8">The sequence shown here is derived from an EMBL/GenBank/DDBJ whole genome shotgun (WGS) entry which is preliminary data.</text>
</comment>
<dbReference type="PANTHER" id="PTHR30288:SF0">
    <property type="entry name" value="FLAGELLAR HOOK-ASSOCIATED PROTEIN 2"/>
    <property type="match status" value="1"/>
</dbReference>
<dbReference type="PANTHER" id="PTHR30288">
    <property type="entry name" value="FLAGELLAR CAP/ASSEMBLY PROTEIN FLID"/>
    <property type="match status" value="1"/>
</dbReference>
<keyword evidence="8" id="KW-0966">Cell projection</keyword>
<organism evidence="8 9">
    <name type="scientific">Vibrio furnissii</name>
    <dbReference type="NCBI Taxonomy" id="29494"/>
    <lineage>
        <taxon>Bacteria</taxon>
        <taxon>Pseudomonadati</taxon>
        <taxon>Pseudomonadota</taxon>
        <taxon>Gammaproteobacteria</taxon>
        <taxon>Vibrionales</taxon>
        <taxon>Vibrionaceae</taxon>
        <taxon>Vibrio</taxon>
    </lineage>
</organism>
<dbReference type="InterPro" id="IPR010810">
    <property type="entry name" value="Flagellin_hook_IN_motif"/>
</dbReference>
<evidence type="ECO:0000259" key="7">
    <source>
        <dbReference type="Pfam" id="PF07195"/>
    </source>
</evidence>
<dbReference type="InterPro" id="IPR040026">
    <property type="entry name" value="FliD"/>
</dbReference>
<sequence>MSSLDPITMATQLATYDVQSFQQRYQTQSTQYQSQLTALGKVETALRAFRTAITEMNSSTSSIVKNSATVSQEGYFSATADANALAGSYQVFVEQVATAHQVSASMPANLDATTQVPTTGTLDFTINGETMTLDLSTLDSDGDGVATMADLVSAINNDSNNPGVNAMLVRSNGQTYFMLSSTETGVANSVNVAVSGTGQTWFEDALTNLNEISAPQDAVIWLGAQGTGLQLTNSSNTFEGVINGVDLTVTKAQTSGEAPLSLAVGADQEGTKEQMNKIIEAYNSLMKTIDSYTSIGGEDSQRGVLASDPTIRSIESQLKTLVRGEFEGMRLSDLGIEISRDGTMKIDADKFEDAQTTNTAALESFFNGDGNLLDSLDSLLDPYLQFSNGLFKSRKDALQQNISRIEDKQTALERKYDMAYDRYLKQFTQMNQLITKMNQTMSMFG</sequence>
<keyword evidence="3" id="KW-0175">Coiled coil</keyword>
<dbReference type="AlphaFoldDB" id="A0A0Q2SE82"/>
<evidence type="ECO:0000256" key="2">
    <source>
        <dbReference type="ARBA" id="ARBA00011255"/>
    </source>
</evidence>
<protein>
    <recommendedName>
        <fullName evidence="5">Flagellar hook-associated protein 2</fullName>
        <shortName evidence="5">HAP2</shortName>
    </recommendedName>
    <alternativeName>
        <fullName evidence="5">Flagellar cap protein</fullName>
    </alternativeName>
</protein>
<evidence type="ECO:0000256" key="1">
    <source>
        <dbReference type="ARBA" id="ARBA00009764"/>
    </source>
</evidence>
<dbReference type="EMBL" id="LKHS01000009">
    <property type="protein sequence ID" value="KQH85771.1"/>
    <property type="molecule type" value="Genomic_DNA"/>
</dbReference>
<comment type="similarity">
    <text evidence="1 5">Belongs to the FliD family.</text>
</comment>
<proteinExistence type="inferred from homology"/>
<dbReference type="Pfam" id="PF07195">
    <property type="entry name" value="FliD_C"/>
    <property type="match status" value="1"/>
</dbReference>
<keyword evidence="4 5" id="KW-0975">Bacterial flagellum</keyword>
<dbReference type="Pfam" id="PF07196">
    <property type="entry name" value="Flagellin_IN"/>
    <property type="match status" value="1"/>
</dbReference>
<reference evidence="8 9" key="1">
    <citation type="submission" date="2015-08" db="EMBL/GenBank/DDBJ databases">
        <title>Antibacterial properties of a collection of Vibrionaceae strains.</title>
        <authorList>
            <person name="Giubergia S."/>
        </authorList>
    </citation>
    <scope>NUCLEOTIDE SEQUENCE [LARGE SCALE GENOMIC DNA]</scope>
    <source>
        <strain evidence="8 9">S0821</strain>
    </source>
</reference>
<keyword evidence="5" id="KW-0964">Secreted</keyword>
<gene>
    <name evidence="8" type="ORF">AMR76_10825</name>
</gene>
<feature type="domain" description="Flagellar hook-associated protein 2 C-terminal" evidence="7">
    <location>
        <begin position="228"/>
        <end position="439"/>
    </location>
</feature>
<evidence type="ECO:0000259" key="6">
    <source>
        <dbReference type="Pfam" id="PF02465"/>
    </source>
</evidence>
<dbReference type="InterPro" id="IPR010809">
    <property type="entry name" value="FliD_C"/>
</dbReference>
<keyword evidence="9" id="KW-1185">Reference proteome</keyword>
<evidence type="ECO:0000313" key="8">
    <source>
        <dbReference type="EMBL" id="KQH85771.1"/>
    </source>
</evidence>
<keyword evidence="8" id="KW-0969">Cilium</keyword>